<feature type="binding site" evidence="3">
    <location>
        <position position="118"/>
    </location>
    <ligand>
        <name>ATP</name>
        <dbReference type="ChEBI" id="CHEBI:30616"/>
    </ligand>
</feature>
<keyword evidence="4" id="KW-0723">Serine/threonine-protein kinase</keyword>
<comment type="caution">
    <text evidence="6">The sequence shown here is derived from an EMBL/GenBank/DDBJ whole genome shotgun (WGS) entry which is preliminary data.</text>
</comment>
<dbReference type="InterPro" id="IPR045133">
    <property type="entry name" value="IRE1/2-like"/>
</dbReference>
<dbReference type="PANTHER" id="PTHR13954:SF6">
    <property type="entry name" value="NON-SPECIFIC SERINE_THREONINE PROTEIN KINASE"/>
    <property type="match status" value="1"/>
</dbReference>
<evidence type="ECO:0000313" key="6">
    <source>
        <dbReference type="EMBL" id="CAL8068260.1"/>
    </source>
</evidence>
<protein>
    <recommendedName>
        <fullName evidence="5">Protein kinase domain-containing protein</fullName>
    </recommendedName>
</protein>
<name>A0ABP1PKY0_9HEXA</name>
<keyword evidence="2 3" id="KW-0067">ATP-binding</keyword>
<accession>A0ABP1PKY0</accession>
<dbReference type="PROSITE" id="PS00107">
    <property type="entry name" value="PROTEIN_KINASE_ATP"/>
    <property type="match status" value="1"/>
</dbReference>
<evidence type="ECO:0000256" key="1">
    <source>
        <dbReference type="ARBA" id="ARBA00022741"/>
    </source>
</evidence>
<dbReference type="InterPro" id="IPR017441">
    <property type="entry name" value="Protein_kinase_ATP_BS"/>
</dbReference>
<organism evidence="6 7">
    <name type="scientific">Orchesella dallaii</name>
    <dbReference type="NCBI Taxonomy" id="48710"/>
    <lineage>
        <taxon>Eukaryota</taxon>
        <taxon>Metazoa</taxon>
        <taxon>Ecdysozoa</taxon>
        <taxon>Arthropoda</taxon>
        <taxon>Hexapoda</taxon>
        <taxon>Collembola</taxon>
        <taxon>Entomobryomorpha</taxon>
        <taxon>Entomobryoidea</taxon>
        <taxon>Orchesellidae</taxon>
        <taxon>Orchesellinae</taxon>
        <taxon>Orchesella</taxon>
    </lineage>
</organism>
<keyword evidence="4" id="KW-0808">Transferase</keyword>
<keyword evidence="1 3" id="KW-0547">Nucleotide-binding</keyword>
<evidence type="ECO:0000313" key="7">
    <source>
        <dbReference type="Proteomes" id="UP001642540"/>
    </source>
</evidence>
<reference evidence="6 7" key="1">
    <citation type="submission" date="2024-08" db="EMBL/GenBank/DDBJ databases">
        <authorList>
            <person name="Cucini C."/>
            <person name="Frati F."/>
        </authorList>
    </citation>
    <scope>NUCLEOTIDE SEQUENCE [LARGE SCALE GENOMIC DNA]</scope>
</reference>
<proteinExistence type="inferred from homology"/>
<dbReference type="Proteomes" id="UP001642540">
    <property type="component" value="Unassembled WGS sequence"/>
</dbReference>
<dbReference type="SUPFAM" id="SSF56112">
    <property type="entry name" value="Protein kinase-like (PK-like)"/>
    <property type="match status" value="1"/>
</dbReference>
<evidence type="ECO:0000259" key="5">
    <source>
        <dbReference type="PROSITE" id="PS50011"/>
    </source>
</evidence>
<keyword evidence="7" id="KW-1185">Reference proteome</keyword>
<dbReference type="Pfam" id="PF00069">
    <property type="entry name" value="Pkinase"/>
    <property type="match status" value="1"/>
</dbReference>
<dbReference type="PROSITE" id="PS50011">
    <property type="entry name" value="PROTEIN_KINASE_DOM"/>
    <property type="match status" value="1"/>
</dbReference>
<dbReference type="PROSITE" id="PS00108">
    <property type="entry name" value="PROTEIN_KINASE_ST"/>
    <property type="match status" value="1"/>
</dbReference>
<dbReference type="InterPro" id="IPR000719">
    <property type="entry name" value="Prot_kinase_dom"/>
</dbReference>
<dbReference type="Gene3D" id="3.30.200.20">
    <property type="entry name" value="Phosphorylase Kinase, domain 1"/>
    <property type="match status" value="1"/>
</dbReference>
<dbReference type="PANTHER" id="PTHR13954">
    <property type="entry name" value="IRE1-RELATED"/>
    <property type="match status" value="1"/>
</dbReference>
<evidence type="ECO:0000256" key="3">
    <source>
        <dbReference type="PROSITE-ProRule" id="PRU10141"/>
    </source>
</evidence>
<dbReference type="Gene3D" id="1.10.510.10">
    <property type="entry name" value="Transferase(Phosphotransferase) domain 1"/>
    <property type="match status" value="1"/>
</dbReference>
<evidence type="ECO:0000256" key="4">
    <source>
        <dbReference type="RuleBase" id="RU000304"/>
    </source>
</evidence>
<keyword evidence="4" id="KW-0418">Kinase</keyword>
<feature type="domain" description="Protein kinase" evidence="5">
    <location>
        <begin position="90"/>
        <end position="356"/>
    </location>
</feature>
<sequence length="357" mass="41439">MNVYFFKLQESIPNQRERIFRFYRLFMTKSNSYNHLISTLELGHQTGALQILYLWYDLKPQFEQQELTLGSNGSIVRTQCTFVGNGKIRYYKSKPLGTGHNSVVFTGYYGSEPAAIKKMYCNRETDFLDKEKEFSICMNLNHHNHINIPKLFGKEKEDEFIYIAMEPCNGTLKGLIKNEIPAVDRRDITDLDILKQATQGLAFLHEQEVIHRDLKPKNILILRHQGQVCVKIADFGISRTLPEDKNTITITWALGTQGWRAPEVLSTDSEDKLKMSRETDIFSLGCIYYYVLSNGLHPFGEDSKKREKNIIDSKFLLKDEHIPELPHGLRNTIESMIQKDRRVRPSAKKLLRDLFQV</sequence>
<dbReference type="InterPro" id="IPR011009">
    <property type="entry name" value="Kinase-like_dom_sf"/>
</dbReference>
<comment type="similarity">
    <text evidence="4">Belongs to the protein kinase superfamily.</text>
</comment>
<dbReference type="SMART" id="SM00220">
    <property type="entry name" value="S_TKc"/>
    <property type="match status" value="1"/>
</dbReference>
<dbReference type="EMBL" id="CAXLJM020000001">
    <property type="protein sequence ID" value="CAL8068260.1"/>
    <property type="molecule type" value="Genomic_DNA"/>
</dbReference>
<dbReference type="InterPro" id="IPR008271">
    <property type="entry name" value="Ser/Thr_kinase_AS"/>
</dbReference>
<gene>
    <name evidence="6" type="ORF">ODALV1_LOCUS184</name>
</gene>
<evidence type="ECO:0000256" key="2">
    <source>
        <dbReference type="ARBA" id="ARBA00022840"/>
    </source>
</evidence>